<dbReference type="SUPFAM" id="SSF56219">
    <property type="entry name" value="DNase I-like"/>
    <property type="match status" value="1"/>
</dbReference>
<dbReference type="GO" id="GO:0004445">
    <property type="term" value="F:inositol-polyphosphate 5-phosphatase activity"/>
    <property type="evidence" value="ECO:0007669"/>
    <property type="project" value="TreeGrafter"/>
</dbReference>
<evidence type="ECO:0000256" key="5">
    <source>
        <dbReference type="SAM" id="MobiDB-lite"/>
    </source>
</evidence>
<keyword evidence="3" id="KW-0727">SH2 domain</keyword>
<dbReference type="Gene3D" id="1.10.150.50">
    <property type="entry name" value="Transcription Factor, Ets-1"/>
    <property type="match status" value="1"/>
</dbReference>
<feature type="compositionally biased region" description="Pro residues" evidence="5">
    <location>
        <begin position="562"/>
        <end position="573"/>
    </location>
</feature>
<dbReference type="OrthoDB" id="7862313at2759"/>
<dbReference type="InterPro" id="IPR013761">
    <property type="entry name" value="SAM/pointed_sf"/>
</dbReference>
<reference evidence="7" key="1">
    <citation type="thesis" date="2021" institute="BYU ScholarsArchive" country="Provo, UT, USA">
        <title>Applications of and Algorithms for Genome Assembly and Genomic Analyses with an Emphasis on Marine Teleosts.</title>
        <authorList>
            <person name="Pickett B.D."/>
        </authorList>
    </citation>
    <scope>NUCLEOTIDE SEQUENCE</scope>
    <source>
        <strain evidence="7">HI-2016</strain>
    </source>
</reference>
<feature type="compositionally biased region" description="Low complexity" evidence="5">
    <location>
        <begin position="528"/>
        <end position="540"/>
    </location>
</feature>
<dbReference type="InterPro" id="IPR057509">
    <property type="entry name" value="C2_SHIP1-2_2nd"/>
</dbReference>
<evidence type="ECO:0000259" key="6">
    <source>
        <dbReference type="PROSITE" id="PS50105"/>
    </source>
</evidence>
<dbReference type="PROSITE" id="PS50105">
    <property type="entry name" value="SAM_DOMAIN"/>
    <property type="match status" value="1"/>
</dbReference>
<name>A0A8T2N4V5_9TELE</name>
<feature type="compositionally biased region" description="Basic and acidic residues" evidence="5">
    <location>
        <begin position="411"/>
        <end position="420"/>
    </location>
</feature>
<dbReference type="PANTHER" id="PTHR46051:SF2">
    <property type="entry name" value="PHOSPHATIDYLINOSITOL 3,4,5-TRISPHOSPHATE 5-PHOSPHATASE 2"/>
    <property type="match status" value="1"/>
</dbReference>
<keyword evidence="8" id="KW-1185">Reference proteome</keyword>
<dbReference type="GO" id="GO:0050776">
    <property type="term" value="P:regulation of immune response"/>
    <property type="evidence" value="ECO:0007669"/>
    <property type="project" value="TreeGrafter"/>
</dbReference>
<accession>A0A8T2N4V5</accession>
<feature type="region of interest" description="Disordered" evidence="5">
    <location>
        <begin position="401"/>
        <end position="436"/>
    </location>
</feature>
<feature type="region of interest" description="Disordered" evidence="5">
    <location>
        <begin position="28"/>
        <end position="49"/>
    </location>
</feature>
<organism evidence="7 8">
    <name type="scientific">Albula glossodonta</name>
    <name type="common">roundjaw bonefish</name>
    <dbReference type="NCBI Taxonomy" id="121402"/>
    <lineage>
        <taxon>Eukaryota</taxon>
        <taxon>Metazoa</taxon>
        <taxon>Chordata</taxon>
        <taxon>Craniata</taxon>
        <taxon>Vertebrata</taxon>
        <taxon>Euteleostomi</taxon>
        <taxon>Actinopterygii</taxon>
        <taxon>Neopterygii</taxon>
        <taxon>Teleostei</taxon>
        <taxon>Albuliformes</taxon>
        <taxon>Albulidae</taxon>
        <taxon>Albula</taxon>
    </lineage>
</organism>
<dbReference type="GO" id="GO:0046856">
    <property type="term" value="P:phosphatidylinositol dephosphorylation"/>
    <property type="evidence" value="ECO:0007669"/>
    <property type="project" value="InterPro"/>
</dbReference>
<dbReference type="InterPro" id="IPR036691">
    <property type="entry name" value="Endo/exonu/phosph_ase_sf"/>
</dbReference>
<comment type="subcellular location">
    <subcellularLocation>
        <location evidence="1">Nucleus</location>
    </subcellularLocation>
</comment>
<dbReference type="AlphaFoldDB" id="A0A8T2N4V5"/>
<dbReference type="EMBL" id="JAFBMS010000125">
    <property type="protein sequence ID" value="KAG9335263.1"/>
    <property type="molecule type" value="Genomic_DNA"/>
</dbReference>
<dbReference type="Pfam" id="PF22669">
    <property type="entry name" value="Exo_endo_phos2"/>
    <property type="match status" value="1"/>
</dbReference>
<feature type="compositionally biased region" description="Low complexity" evidence="5">
    <location>
        <begin position="629"/>
        <end position="639"/>
    </location>
</feature>
<dbReference type="Pfam" id="PF00536">
    <property type="entry name" value="SAM_1"/>
    <property type="match status" value="1"/>
</dbReference>
<feature type="region of interest" description="Disordered" evidence="5">
    <location>
        <begin position="606"/>
        <end position="717"/>
    </location>
</feature>
<evidence type="ECO:0000313" key="8">
    <source>
        <dbReference type="Proteomes" id="UP000824540"/>
    </source>
</evidence>
<dbReference type="InterPro" id="IPR000300">
    <property type="entry name" value="IPPc"/>
</dbReference>
<dbReference type="Pfam" id="PF24147">
    <property type="entry name" value="C2_SHIP1-2_2nd"/>
    <property type="match status" value="1"/>
</dbReference>
<feature type="compositionally biased region" description="Polar residues" evidence="5">
    <location>
        <begin position="514"/>
        <end position="527"/>
    </location>
</feature>
<dbReference type="GO" id="GO:0043569">
    <property type="term" value="P:negative regulation of insulin-like growth factor receptor signaling pathway"/>
    <property type="evidence" value="ECO:0007669"/>
    <property type="project" value="TreeGrafter"/>
</dbReference>
<evidence type="ECO:0000256" key="3">
    <source>
        <dbReference type="ARBA" id="ARBA00022999"/>
    </source>
</evidence>
<dbReference type="SMART" id="SM00454">
    <property type="entry name" value="SAM"/>
    <property type="match status" value="1"/>
</dbReference>
<sequence>MKNKHSQQDEPDMISVFIGTWNMGESRIPEPSISASGVKRVQETRGVPAPKPMSSWILSRGLGKTLDEMTVTIPHDIYVFGTQENSVCDKEWVETLRQALKDCTELDFKPVSERGWRERESGERERGKRERRGQIATQTLWSIKIAVLVKPEHENRISHVGMSSVKTGIANTLGNKGAVGVSFMFNGTSFGFVNCHLTSGNEKIGRRNQNYLDILRLLSLGDKQLSSFDISLRFTHLFWFGDLNYRLDMDIQEILNYINRKEFEPLLKVDQLNLEREKNKVFLRFAEEEISYPPTYRYERGSRDTYVWQKQKPTGVRCTDDIVTSDHSPVFATYEVGVTSQFVSKKEFKKSYENDSQSSDNINFLRVGWSSKQLTTLKPILSDIEYLQDQHLLLTVKPTTSRKHAPGELGKVSEEGEKNAGRPGFPLPNMPKEDGTQARCDNRLSLGPDCVSVGCGKVLTRAKQDSVEGDPSSCKNSYNNPAYYILEGVPNQSAALASDLLPGSALPPIASKGTAVSKSKPPTGSSVQQRRQTGGRPGRPVSEEGSSEDDGNPGAHGTTLNRPPPDFPPPPLPKGAIEMTENPFYAASKDVKSRSIYPDLADIKIPAKPLDSSGALPQASGGAGGAGRAAGATGASGAGRPFCLEPPPSLGPAGAPFRRAGGGSGLDDQSCSVLQMAKTLSEVEYQPGRDRNPPVPHKGMGPPHLRGLGLPDACRTFPPRSIQESIAEDLPEEGMWQGGSSSSSLSVDSSVGEWLQRLGLERYEEGLLHNGWDDLEFLSDITEEDLEEAGVLDPAHKKILLESLKQQQQQQQQQQK</sequence>
<dbReference type="PANTHER" id="PTHR46051">
    <property type="entry name" value="SH2 DOMAIN-CONTAINING PROTEIN"/>
    <property type="match status" value="1"/>
</dbReference>
<keyword evidence="4" id="KW-0539">Nucleus</keyword>
<keyword evidence="2" id="KW-0597">Phosphoprotein</keyword>
<evidence type="ECO:0000256" key="4">
    <source>
        <dbReference type="ARBA" id="ARBA00023242"/>
    </source>
</evidence>
<dbReference type="Proteomes" id="UP000824540">
    <property type="component" value="Unassembled WGS sequence"/>
</dbReference>
<evidence type="ECO:0000256" key="1">
    <source>
        <dbReference type="ARBA" id="ARBA00004123"/>
    </source>
</evidence>
<evidence type="ECO:0000313" key="7">
    <source>
        <dbReference type="EMBL" id="KAG9335263.1"/>
    </source>
</evidence>
<dbReference type="SMART" id="SM00128">
    <property type="entry name" value="IPPc"/>
    <property type="match status" value="1"/>
</dbReference>
<dbReference type="GO" id="GO:0005634">
    <property type="term" value="C:nucleus"/>
    <property type="evidence" value="ECO:0007669"/>
    <property type="project" value="UniProtKB-SubCell"/>
</dbReference>
<evidence type="ECO:0000256" key="2">
    <source>
        <dbReference type="ARBA" id="ARBA00022553"/>
    </source>
</evidence>
<protein>
    <recommendedName>
        <fullName evidence="6">SAM domain-containing protein</fullName>
    </recommendedName>
</protein>
<dbReference type="InterPro" id="IPR001660">
    <property type="entry name" value="SAM"/>
</dbReference>
<gene>
    <name evidence="7" type="ORF">JZ751_005443</name>
</gene>
<dbReference type="GO" id="GO:0005829">
    <property type="term" value="C:cytosol"/>
    <property type="evidence" value="ECO:0007669"/>
    <property type="project" value="TreeGrafter"/>
</dbReference>
<feature type="region of interest" description="Disordered" evidence="5">
    <location>
        <begin position="511"/>
        <end position="581"/>
    </location>
</feature>
<feature type="domain" description="SAM" evidence="6">
    <location>
        <begin position="750"/>
        <end position="810"/>
    </location>
</feature>
<comment type="caution">
    <text evidence="7">The sequence shown here is derived from an EMBL/GenBank/DDBJ whole genome shotgun (WGS) entry which is preliminary data.</text>
</comment>
<proteinExistence type="predicted"/>
<dbReference type="Gene3D" id="3.60.10.10">
    <property type="entry name" value="Endonuclease/exonuclease/phosphatase"/>
    <property type="match status" value="1"/>
</dbReference>
<dbReference type="SUPFAM" id="SSF47769">
    <property type="entry name" value="SAM/Pointed domain"/>
    <property type="match status" value="1"/>
</dbReference>